<proteinExistence type="predicted"/>
<protein>
    <submittedName>
        <fullName evidence="1">Uncharacterized protein</fullName>
    </submittedName>
</protein>
<dbReference type="EMBL" id="CAUYUE010000004">
    <property type="protein sequence ID" value="CAK0768956.1"/>
    <property type="molecule type" value="Genomic_DNA"/>
</dbReference>
<name>A0AAV1I134_9CHLO</name>
<evidence type="ECO:0000313" key="2">
    <source>
        <dbReference type="Proteomes" id="UP001314263"/>
    </source>
</evidence>
<dbReference type="Proteomes" id="UP001314263">
    <property type="component" value="Unassembled WGS sequence"/>
</dbReference>
<keyword evidence="2" id="KW-1185">Reference proteome</keyword>
<gene>
    <name evidence="1" type="ORF">CVIRNUC_003617</name>
</gene>
<reference evidence="1 2" key="1">
    <citation type="submission" date="2023-10" db="EMBL/GenBank/DDBJ databases">
        <authorList>
            <person name="Maclean D."/>
            <person name="Macfadyen A."/>
        </authorList>
    </citation>
    <scope>NUCLEOTIDE SEQUENCE [LARGE SCALE GENOMIC DNA]</scope>
</reference>
<sequence>MPLVSLAWACIQGTGPPSQAALDYACTMSNFILVRRQTSMRKKVEAAVEFKRRVGALRAQEMAELTKFKTKLKLLEATDPNLLCLLNGPDYVNSGRIDEHGGLVRIAPAAVTIQEVAGDQVPSDATPETQA</sequence>
<accession>A0AAV1I134</accession>
<dbReference type="AlphaFoldDB" id="A0AAV1I134"/>
<organism evidence="1 2">
    <name type="scientific">Coccomyxa viridis</name>
    <dbReference type="NCBI Taxonomy" id="1274662"/>
    <lineage>
        <taxon>Eukaryota</taxon>
        <taxon>Viridiplantae</taxon>
        <taxon>Chlorophyta</taxon>
        <taxon>core chlorophytes</taxon>
        <taxon>Trebouxiophyceae</taxon>
        <taxon>Trebouxiophyceae incertae sedis</taxon>
        <taxon>Coccomyxaceae</taxon>
        <taxon>Coccomyxa</taxon>
    </lineage>
</organism>
<evidence type="ECO:0000313" key="1">
    <source>
        <dbReference type="EMBL" id="CAK0768956.1"/>
    </source>
</evidence>
<comment type="caution">
    <text evidence="1">The sequence shown here is derived from an EMBL/GenBank/DDBJ whole genome shotgun (WGS) entry which is preliminary data.</text>
</comment>